<feature type="region of interest" description="Disordered" evidence="1">
    <location>
        <begin position="126"/>
        <end position="161"/>
    </location>
</feature>
<dbReference type="EMBL" id="JBBJBU010000005">
    <property type="protein sequence ID" value="KAK7205549.1"/>
    <property type="molecule type" value="Genomic_DNA"/>
</dbReference>
<gene>
    <name evidence="2" type="ORF">BZA70DRAFT_162140</name>
</gene>
<evidence type="ECO:0000256" key="1">
    <source>
        <dbReference type="SAM" id="MobiDB-lite"/>
    </source>
</evidence>
<feature type="compositionally biased region" description="Low complexity" evidence="1">
    <location>
        <begin position="126"/>
        <end position="140"/>
    </location>
</feature>
<dbReference type="GeneID" id="90035307"/>
<evidence type="ECO:0000313" key="2">
    <source>
        <dbReference type="EMBL" id="KAK7205549.1"/>
    </source>
</evidence>
<feature type="compositionally biased region" description="Low complexity" evidence="1">
    <location>
        <begin position="339"/>
        <end position="352"/>
    </location>
</feature>
<feature type="compositionally biased region" description="Basic and acidic residues" evidence="1">
    <location>
        <begin position="279"/>
        <end position="290"/>
    </location>
</feature>
<feature type="compositionally biased region" description="Polar residues" evidence="1">
    <location>
        <begin position="141"/>
        <end position="152"/>
    </location>
</feature>
<organism evidence="2 3">
    <name type="scientific">Myxozyma melibiosi</name>
    <dbReference type="NCBI Taxonomy" id="54550"/>
    <lineage>
        <taxon>Eukaryota</taxon>
        <taxon>Fungi</taxon>
        <taxon>Dikarya</taxon>
        <taxon>Ascomycota</taxon>
        <taxon>Saccharomycotina</taxon>
        <taxon>Lipomycetes</taxon>
        <taxon>Lipomycetales</taxon>
        <taxon>Lipomycetaceae</taxon>
        <taxon>Myxozyma</taxon>
    </lineage>
</organism>
<proteinExistence type="predicted"/>
<sequence length="422" mass="43971">MTTTKPPSSLESLRLAAMRSRAKQRTPSQTVTQSVAAAFSRDEKDSSEDEVVKRGQEDRTPSPNGLEQRQAISLAISKTLDPTLQTAVTSALADLSSAGLSYHDIISFGNIHPLFLSTLVSSVSIPSSPSPAEASTKPAETTTISSSAPHSETLTDQKDTASKVQETLAELVVAGLSYNDIVSLGGVHPVYLAQLVLQAPDELPHKVDLLAQAGATIEQVSASLAASAASTSTAAAAAGKPVPSKEQTESHPTPASSEPAATEPKTTPAVKSDSAQTVKQDKQDKQDAKDQNGNGANGKSPAKGKRGRPAKRRGKAEPQPPPPPPAAVPPPPPPPPAAPTTATDPAGAAPTPERQTRSKIITNGKNSVTITGNSVNVSRTLRRRPTAMDFDDRRASATNTKFGSDRMRGKIVIEMSDSESEG</sequence>
<feature type="region of interest" description="Disordered" evidence="1">
    <location>
        <begin position="236"/>
        <end position="376"/>
    </location>
</feature>
<feature type="compositionally biased region" description="Basic and acidic residues" evidence="1">
    <location>
        <begin position="40"/>
        <end position="60"/>
    </location>
</feature>
<feature type="compositionally biased region" description="Pro residues" evidence="1">
    <location>
        <begin position="318"/>
        <end position="338"/>
    </location>
</feature>
<feature type="region of interest" description="Disordered" evidence="1">
    <location>
        <begin position="17"/>
        <end position="67"/>
    </location>
</feature>
<keyword evidence="3" id="KW-1185">Reference proteome</keyword>
<protein>
    <submittedName>
        <fullName evidence="2">Uncharacterized protein</fullName>
    </submittedName>
</protein>
<comment type="caution">
    <text evidence="2">The sequence shown here is derived from an EMBL/GenBank/DDBJ whole genome shotgun (WGS) entry which is preliminary data.</text>
</comment>
<feature type="compositionally biased region" description="Polar residues" evidence="1">
    <location>
        <begin position="358"/>
        <end position="376"/>
    </location>
</feature>
<dbReference type="Proteomes" id="UP001498771">
    <property type="component" value="Unassembled WGS sequence"/>
</dbReference>
<feature type="compositionally biased region" description="Basic residues" evidence="1">
    <location>
        <begin position="302"/>
        <end position="314"/>
    </location>
</feature>
<accession>A0ABR1F6T3</accession>
<name>A0ABR1F6T3_9ASCO</name>
<dbReference type="RefSeq" id="XP_064768582.1">
    <property type="nucleotide sequence ID" value="XM_064909795.1"/>
</dbReference>
<reference evidence="2 3" key="1">
    <citation type="submission" date="2024-03" db="EMBL/GenBank/DDBJ databases">
        <title>Genome-scale model development and genomic sequencing of the oleaginous clade Lipomyces.</title>
        <authorList>
            <consortium name="Lawrence Berkeley National Laboratory"/>
            <person name="Czajka J.J."/>
            <person name="Han Y."/>
            <person name="Kim J."/>
            <person name="Mondo S.J."/>
            <person name="Hofstad B.A."/>
            <person name="Robles A."/>
            <person name="Haridas S."/>
            <person name="Riley R."/>
            <person name="LaButti K."/>
            <person name="Pangilinan J."/>
            <person name="Andreopoulos W."/>
            <person name="Lipzen A."/>
            <person name="Yan J."/>
            <person name="Wang M."/>
            <person name="Ng V."/>
            <person name="Grigoriev I.V."/>
            <person name="Spatafora J.W."/>
            <person name="Magnuson J.K."/>
            <person name="Baker S.E."/>
            <person name="Pomraning K.R."/>
        </authorList>
    </citation>
    <scope>NUCLEOTIDE SEQUENCE [LARGE SCALE GENOMIC DNA]</scope>
    <source>
        <strain evidence="2 3">Phaff 52-87</strain>
    </source>
</reference>
<evidence type="ECO:0000313" key="3">
    <source>
        <dbReference type="Proteomes" id="UP001498771"/>
    </source>
</evidence>
<feature type="compositionally biased region" description="Polar residues" evidence="1">
    <location>
        <begin position="25"/>
        <end position="35"/>
    </location>
</feature>